<dbReference type="Proteomes" id="UP001215151">
    <property type="component" value="Unassembled WGS sequence"/>
</dbReference>
<evidence type="ECO:0000313" key="2">
    <source>
        <dbReference type="EMBL" id="KAJ8490109.1"/>
    </source>
</evidence>
<gene>
    <name evidence="2" type="ORF">ONZ51_g2479</name>
</gene>
<accession>A0AAD7U0K0</accession>
<dbReference type="InterPro" id="IPR015947">
    <property type="entry name" value="PUA-like_sf"/>
</dbReference>
<dbReference type="EMBL" id="JAPEVG010000039">
    <property type="protein sequence ID" value="KAJ8490109.1"/>
    <property type="molecule type" value="Genomic_DNA"/>
</dbReference>
<protein>
    <submittedName>
        <fullName evidence="2">Uncharacterized protein</fullName>
    </submittedName>
</protein>
<proteinExistence type="predicted"/>
<sequence length="236" mass="26174">MPAERTARPHLKQTTLFSFAQRVGPTSSTGHGFKPKPSGTTTTTAAAHVSDDSDGASTPVKPKLARQQTDSTLSDPSSGEPRPKPKPKPKARAKKAGDEDRAETDVVLSIKPEFTKLISQRKKNHEYRKYKLKESVERLWLYETAPTSAITYVMETSTPKVPGEVNDPSGIGNDDFDKGLKQSKYGYPVTGLFRLKRPLTTAQLKDRFDIAVPQGWRYATRKLVEEVGPDAMERVF</sequence>
<feature type="compositionally biased region" description="Polar residues" evidence="1">
    <location>
        <begin position="12"/>
        <end position="30"/>
    </location>
</feature>
<keyword evidence="3" id="KW-1185">Reference proteome</keyword>
<feature type="compositionally biased region" description="Polar residues" evidence="1">
    <location>
        <begin position="66"/>
        <end position="77"/>
    </location>
</feature>
<organism evidence="2 3">
    <name type="scientific">Trametes cubensis</name>
    <dbReference type="NCBI Taxonomy" id="1111947"/>
    <lineage>
        <taxon>Eukaryota</taxon>
        <taxon>Fungi</taxon>
        <taxon>Dikarya</taxon>
        <taxon>Basidiomycota</taxon>
        <taxon>Agaricomycotina</taxon>
        <taxon>Agaricomycetes</taxon>
        <taxon>Polyporales</taxon>
        <taxon>Polyporaceae</taxon>
        <taxon>Trametes</taxon>
    </lineage>
</organism>
<comment type="caution">
    <text evidence="2">The sequence shown here is derived from an EMBL/GenBank/DDBJ whole genome shotgun (WGS) entry which is preliminary data.</text>
</comment>
<name>A0AAD7U0K0_9APHY</name>
<dbReference type="AlphaFoldDB" id="A0AAD7U0K0"/>
<evidence type="ECO:0000256" key="1">
    <source>
        <dbReference type="SAM" id="MobiDB-lite"/>
    </source>
</evidence>
<feature type="compositionally biased region" description="Basic residues" evidence="1">
    <location>
        <begin position="84"/>
        <end position="94"/>
    </location>
</feature>
<feature type="region of interest" description="Disordered" evidence="1">
    <location>
        <begin position="1"/>
        <end position="104"/>
    </location>
</feature>
<dbReference type="SUPFAM" id="SSF88697">
    <property type="entry name" value="PUA domain-like"/>
    <property type="match status" value="1"/>
</dbReference>
<evidence type="ECO:0000313" key="3">
    <source>
        <dbReference type="Proteomes" id="UP001215151"/>
    </source>
</evidence>
<reference evidence="2" key="1">
    <citation type="submission" date="2022-11" db="EMBL/GenBank/DDBJ databases">
        <title>Genome Sequence of Cubamyces cubensis.</title>
        <authorList>
            <person name="Buettner E."/>
        </authorList>
    </citation>
    <scope>NUCLEOTIDE SEQUENCE</scope>
    <source>
        <strain evidence="2">MPL-01</strain>
    </source>
</reference>